<name>A0A1B0F0C3_PHLPP</name>
<dbReference type="EMBL" id="AJVK01019296">
    <property type="status" value="NOT_ANNOTATED_CDS"/>
    <property type="molecule type" value="Genomic_DNA"/>
</dbReference>
<reference evidence="1" key="1">
    <citation type="submission" date="2022-08" db="UniProtKB">
        <authorList>
            <consortium name="EnsemblMetazoa"/>
        </authorList>
    </citation>
    <scope>IDENTIFICATION</scope>
    <source>
        <strain evidence="1">Israel</strain>
    </source>
</reference>
<evidence type="ECO:0000313" key="2">
    <source>
        <dbReference type="Proteomes" id="UP000092462"/>
    </source>
</evidence>
<accession>A0A1B0F0C3</accession>
<dbReference type="EnsemblMetazoa" id="PPAI010856-RA">
    <property type="protein sequence ID" value="PPAI010856-PA"/>
    <property type="gene ID" value="PPAI010856"/>
</dbReference>
<evidence type="ECO:0000313" key="1">
    <source>
        <dbReference type="EnsemblMetazoa" id="PPAI010856-PA"/>
    </source>
</evidence>
<organism evidence="1 2">
    <name type="scientific">Phlebotomus papatasi</name>
    <name type="common">Sandfly</name>
    <dbReference type="NCBI Taxonomy" id="29031"/>
    <lineage>
        <taxon>Eukaryota</taxon>
        <taxon>Metazoa</taxon>
        <taxon>Ecdysozoa</taxon>
        <taxon>Arthropoda</taxon>
        <taxon>Hexapoda</taxon>
        <taxon>Insecta</taxon>
        <taxon>Pterygota</taxon>
        <taxon>Neoptera</taxon>
        <taxon>Endopterygota</taxon>
        <taxon>Diptera</taxon>
        <taxon>Nematocera</taxon>
        <taxon>Psychodoidea</taxon>
        <taxon>Psychodidae</taxon>
        <taxon>Phlebotomus</taxon>
        <taxon>Phlebotomus</taxon>
    </lineage>
</organism>
<sequence length="67" mass="7643">MAIFDYFGGLCIVIVIVQLLRIVLPWIYENFLGPCVFGCRVKLSAMGEWAGHLYSPKGTSYIRCYYS</sequence>
<dbReference type="Proteomes" id="UP000092462">
    <property type="component" value="Unassembled WGS sequence"/>
</dbReference>
<dbReference type="VEuPathDB" id="VectorBase:PPAI010856"/>
<proteinExistence type="predicted"/>
<keyword evidence="2" id="KW-1185">Reference proteome</keyword>
<protein>
    <submittedName>
        <fullName evidence="1">Uncharacterized protein</fullName>
    </submittedName>
</protein>
<dbReference type="AlphaFoldDB" id="A0A1B0F0C3"/>